<name>A0A8S5PM25_9CAUD</name>
<organism evidence="1">
    <name type="scientific">Podoviridae sp. ctnCN2</name>
    <dbReference type="NCBI Taxonomy" id="2825274"/>
    <lineage>
        <taxon>Viruses</taxon>
        <taxon>Duplodnaviria</taxon>
        <taxon>Heunggongvirae</taxon>
        <taxon>Uroviricota</taxon>
        <taxon>Caudoviricetes</taxon>
    </lineage>
</organism>
<dbReference type="GO" id="GO:0050660">
    <property type="term" value="F:flavin adenine dinucleotide binding"/>
    <property type="evidence" value="ECO:0007669"/>
    <property type="project" value="InterPro"/>
</dbReference>
<reference evidence="1" key="1">
    <citation type="journal article" date="2021" name="Proc. Natl. Acad. Sci. U.S.A.">
        <title>A Catalog of Tens of Thousands of Viruses from Human Metagenomes Reveals Hidden Associations with Chronic Diseases.</title>
        <authorList>
            <person name="Tisza M.J."/>
            <person name="Buck C.B."/>
        </authorList>
    </citation>
    <scope>NUCLEOTIDE SEQUENCE</scope>
    <source>
        <strain evidence="1">CtnCN2</strain>
    </source>
</reference>
<dbReference type="PROSITE" id="PS51331">
    <property type="entry name" value="THYX"/>
    <property type="match status" value="1"/>
</dbReference>
<dbReference type="Pfam" id="PF02511">
    <property type="entry name" value="Thy1"/>
    <property type="match status" value="1"/>
</dbReference>
<accession>A0A8S5PM25</accession>
<dbReference type="GO" id="GO:0050797">
    <property type="term" value="F:thymidylate synthase (FAD) activity"/>
    <property type="evidence" value="ECO:0007669"/>
    <property type="project" value="InterPro"/>
</dbReference>
<dbReference type="PANTHER" id="PTHR34934:SF1">
    <property type="entry name" value="FLAVIN-DEPENDENT THYMIDYLATE SYNTHASE"/>
    <property type="match status" value="1"/>
</dbReference>
<dbReference type="GO" id="GO:0006231">
    <property type="term" value="P:dTMP biosynthetic process"/>
    <property type="evidence" value="ECO:0007669"/>
    <property type="project" value="InterPro"/>
</dbReference>
<sequence>MSVEYIDHMGNDDSVVRAARVSMDKSPELYTAEENARLIAYLARHGHEIPFAHTAITLRVRAPVAVRAQAFRHKVGFVESEVSRRYVSSTPGFFVPEFRAKAENVKQGSGELLDDEKQDKLRETYAAFMQGAQVMYHSFLDMGVAPEQARFLLPQGMMTEWVWTGSLLAFARFYRLRSDAHAQKEIQDLAHEVGAIIADLFPVSWKALTGEQA</sequence>
<evidence type="ECO:0000313" key="1">
    <source>
        <dbReference type="EMBL" id="DAE07515.1"/>
    </source>
</evidence>
<dbReference type="EMBL" id="BK015452">
    <property type="protein sequence ID" value="DAE07515.1"/>
    <property type="molecule type" value="Genomic_DNA"/>
</dbReference>
<dbReference type="CDD" id="cd20175">
    <property type="entry name" value="ThyX"/>
    <property type="match status" value="1"/>
</dbReference>
<dbReference type="InterPro" id="IPR003669">
    <property type="entry name" value="Thymidylate_synthase_ThyX"/>
</dbReference>
<dbReference type="InterPro" id="IPR036098">
    <property type="entry name" value="Thymidylate_synthase_ThyX_sf"/>
</dbReference>
<protein>
    <submittedName>
        <fullName evidence="1">Thymidylate synthase complementing protein</fullName>
    </submittedName>
</protein>
<dbReference type="PANTHER" id="PTHR34934">
    <property type="entry name" value="FLAVIN-DEPENDENT THYMIDYLATE SYNTHASE"/>
    <property type="match status" value="1"/>
</dbReference>
<dbReference type="Gene3D" id="3.30.1360.170">
    <property type="match status" value="1"/>
</dbReference>
<dbReference type="GO" id="GO:0070402">
    <property type="term" value="F:NADPH binding"/>
    <property type="evidence" value="ECO:0007669"/>
    <property type="project" value="TreeGrafter"/>
</dbReference>
<dbReference type="NCBIfam" id="TIGR02170">
    <property type="entry name" value="thyX"/>
    <property type="match status" value="1"/>
</dbReference>
<dbReference type="SUPFAM" id="SSF69796">
    <property type="entry name" value="Thymidylate synthase-complementing protein Thy1"/>
    <property type="match status" value="1"/>
</dbReference>
<proteinExistence type="predicted"/>
<dbReference type="GO" id="GO:0004799">
    <property type="term" value="F:thymidylate synthase activity"/>
    <property type="evidence" value="ECO:0007669"/>
    <property type="project" value="TreeGrafter"/>
</dbReference>